<evidence type="ECO:0000313" key="2">
    <source>
        <dbReference type="EMBL" id="MCM4076410.1"/>
    </source>
</evidence>
<keyword evidence="2" id="KW-0449">Lipoprotein</keyword>
<dbReference type="Pfam" id="PF18966">
    <property type="entry name" value="Lipoprotein_23"/>
    <property type="match status" value="1"/>
</dbReference>
<keyword evidence="3" id="KW-1185">Reference proteome</keyword>
<dbReference type="PROSITE" id="PS51257">
    <property type="entry name" value="PROKAR_LIPOPROTEIN"/>
    <property type="match status" value="1"/>
</dbReference>
<gene>
    <name evidence="2" type="ORF">LXN57_02400</name>
</gene>
<proteinExistence type="predicted"/>
<comment type="caution">
    <text evidence="2">The sequence shown here is derived from an EMBL/GenBank/DDBJ whole genome shotgun (WGS) entry which is preliminary data.</text>
</comment>
<keyword evidence="1" id="KW-0732">Signal</keyword>
<protein>
    <submittedName>
        <fullName evidence="2">Lipoprotein</fullName>
    </submittedName>
</protein>
<reference evidence="2 3" key="1">
    <citation type="submission" date="2022-06" db="EMBL/GenBank/DDBJ databases">
        <title>Actinoplanes abujensis sp. nov., isolated from Nigerian arid soil.</title>
        <authorList>
            <person name="Ding P."/>
        </authorList>
    </citation>
    <scope>NUCLEOTIDE SEQUENCE [LARGE SCALE GENOMIC DNA]</scope>
    <source>
        <strain evidence="3">TRM88002</strain>
    </source>
</reference>
<dbReference type="InterPro" id="IPR044058">
    <property type="entry name" value="Lipoprotein_23"/>
</dbReference>
<dbReference type="RefSeq" id="WP_251796317.1">
    <property type="nucleotide sequence ID" value="NZ_JAMQOL010000003.1"/>
</dbReference>
<evidence type="ECO:0000256" key="1">
    <source>
        <dbReference type="SAM" id="SignalP"/>
    </source>
</evidence>
<evidence type="ECO:0000313" key="3">
    <source>
        <dbReference type="Proteomes" id="UP001523216"/>
    </source>
</evidence>
<name>A0ABT0XRW6_9ACTN</name>
<accession>A0ABT0XRW6</accession>
<feature type="chain" id="PRO_5047489806" evidence="1">
    <location>
        <begin position="29"/>
        <end position="201"/>
    </location>
</feature>
<sequence>MRPPARTAQLVALAATALLLGACQGKEAAETPKAAESPKAAEAARVGAAASGCTLPVTFGLAEDWKPKAVTIAGDELLAELAQRGPMTMACEIDAKPAGLIGFLRVWTGKSGDPRANLTAFIGQEALKPVFTDLQIGGRPAVEVVYEKKSQLDDAIEPEQAFVVETGQGLLAVSVDSFDSGEHKDMLPAYELAKSSLEVTG</sequence>
<dbReference type="EMBL" id="JAMQOL010000003">
    <property type="protein sequence ID" value="MCM4076410.1"/>
    <property type="molecule type" value="Genomic_DNA"/>
</dbReference>
<feature type="signal peptide" evidence="1">
    <location>
        <begin position="1"/>
        <end position="28"/>
    </location>
</feature>
<organism evidence="2 3">
    <name type="scientific">Paractinoplanes hotanensis</name>
    <dbReference type="NCBI Taxonomy" id="2906497"/>
    <lineage>
        <taxon>Bacteria</taxon>
        <taxon>Bacillati</taxon>
        <taxon>Actinomycetota</taxon>
        <taxon>Actinomycetes</taxon>
        <taxon>Micromonosporales</taxon>
        <taxon>Micromonosporaceae</taxon>
        <taxon>Paractinoplanes</taxon>
    </lineage>
</organism>
<dbReference type="Proteomes" id="UP001523216">
    <property type="component" value="Unassembled WGS sequence"/>
</dbReference>